<dbReference type="EMBL" id="LNYC01000004">
    <property type="protein sequence ID" value="KTD04395.1"/>
    <property type="molecule type" value="Genomic_DNA"/>
</dbReference>
<gene>
    <name evidence="2" type="ORF">Lgee_0148</name>
</gene>
<keyword evidence="1" id="KW-0238">DNA-binding</keyword>
<dbReference type="OrthoDB" id="5650776at2"/>
<dbReference type="CDD" id="cd04496">
    <property type="entry name" value="SSB_OBF"/>
    <property type="match status" value="1"/>
</dbReference>
<evidence type="ECO:0000256" key="1">
    <source>
        <dbReference type="HAMAP-Rule" id="MF_00984"/>
    </source>
</evidence>
<dbReference type="PANTHER" id="PTHR10302:SF27">
    <property type="entry name" value="SINGLE-STRANDED DNA-BINDING PROTEIN"/>
    <property type="match status" value="1"/>
</dbReference>
<protein>
    <recommendedName>
        <fullName evidence="1">Single-stranded DNA-binding protein</fullName>
        <shortName evidence="1">SSB</shortName>
    </recommendedName>
</protein>
<dbReference type="InterPro" id="IPR000424">
    <property type="entry name" value="Primosome_PriB/ssb"/>
</dbReference>
<dbReference type="InterPro" id="IPR012340">
    <property type="entry name" value="NA-bd_OB-fold"/>
</dbReference>
<evidence type="ECO:0000313" key="2">
    <source>
        <dbReference type="EMBL" id="KTD04395.1"/>
    </source>
</evidence>
<dbReference type="NCBIfam" id="TIGR00621">
    <property type="entry name" value="ssb"/>
    <property type="match status" value="1"/>
</dbReference>
<dbReference type="SUPFAM" id="SSF50249">
    <property type="entry name" value="Nucleic acid-binding proteins"/>
    <property type="match status" value="1"/>
</dbReference>
<comment type="subunit">
    <text evidence="1">Homotetramer.</text>
</comment>
<dbReference type="AlphaFoldDB" id="A0A0W0U9B3"/>
<dbReference type="HAMAP" id="MF_00984">
    <property type="entry name" value="SSB"/>
    <property type="match status" value="1"/>
</dbReference>
<sequence length="141" mass="15650">MTASLNKVQLIGNLGAEPRSITGKDGQSFVTATLATNESFKQGDEWKTRVEWHQLIFFGNFIKVTEFLRKGSQVFIEGRLRTNPWTDKEGNNRQTISIVVSNVQLLGQGKASEDKAATSTAESHMAQMRDMLQGASEDVPF</sequence>
<dbReference type="Gene3D" id="2.40.50.140">
    <property type="entry name" value="Nucleic acid-binding proteins"/>
    <property type="match status" value="1"/>
</dbReference>
<dbReference type="InterPro" id="IPR011344">
    <property type="entry name" value="ssDNA-bd"/>
</dbReference>
<accession>A0A0W0U9B3</accession>
<evidence type="ECO:0000313" key="3">
    <source>
        <dbReference type="Proteomes" id="UP000054785"/>
    </source>
</evidence>
<name>A0A0W0U9B3_9GAMM</name>
<organism evidence="2 3">
    <name type="scientific">Legionella geestiana</name>
    <dbReference type="NCBI Taxonomy" id="45065"/>
    <lineage>
        <taxon>Bacteria</taxon>
        <taxon>Pseudomonadati</taxon>
        <taxon>Pseudomonadota</taxon>
        <taxon>Gammaproteobacteria</taxon>
        <taxon>Legionellales</taxon>
        <taxon>Legionellaceae</taxon>
        <taxon>Legionella</taxon>
    </lineage>
</organism>
<dbReference type="PIRSF" id="PIRSF002070">
    <property type="entry name" value="SSB"/>
    <property type="match status" value="1"/>
</dbReference>
<comment type="caution">
    <text evidence="1">Lacks conserved residue(s) required for the propagation of feature annotation.</text>
</comment>
<dbReference type="RefSeq" id="WP_058387004.1">
    <property type="nucleotide sequence ID" value="NZ_CAAAHN010000015.1"/>
</dbReference>
<dbReference type="STRING" id="45065.Lgee_0148"/>
<dbReference type="Proteomes" id="UP000054785">
    <property type="component" value="Unassembled WGS sequence"/>
</dbReference>
<reference evidence="2 3" key="1">
    <citation type="submission" date="2015-11" db="EMBL/GenBank/DDBJ databases">
        <title>Genomic analysis of 38 Legionella species identifies large and diverse effector repertoires.</title>
        <authorList>
            <person name="Burstein D."/>
            <person name="Amaro F."/>
            <person name="Zusman T."/>
            <person name="Lifshitz Z."/>
            <person name="Cohen O."/>
            <person name="Gilbert J.A."/>
            <person name="Pupko T."/>
            <person name="Shuman H.A."/>
            <person name="Segal G."/>
        </authorList>
    </citation>
    <scope>NUCLEOTIDE SEQUENCE [LARGE SCALE GENOMIC DNA]</scope>
    <source>
        <strain evidence="2 3">ATCC 49504</strain>
    </source>
</reference>
<dbReference type="Pfam" id="PF00436">
    <property type="entry name" value="SSB"/>
    <property type="match status" value="1"/>
</dbReference>
<keyword evidence="3" id="KW-1185">Reference proteome</keyword>
<dbReference type="PROSITE" id="PS50935">
    <property type="entry name" value="SSB"/>
    <property type="match status" value="1"/>
</dbReference>
<dbReference type="PANTHER" id="PTHR10302">
    <property type="entry name" value="SINGLE-STRANDED DNA-BINDING PROTEIN"/>
    <property type="match status" value="1"/>
</dbReference>
<comment type="caution">
    <text evidence="2">The sequence shown here is derived from an EMBL/GenBank/DDBJ whole genome shotgun (WGS) entry which is preliminary data.</text>
</comment>
<dbReference type="GO" id="GO:0009295">
    <property type="term" value="C:nucleoid"/>
    <property type="evidence" value="ECO:0007669"/>
    <property type="project" value="TreeGrafter"/>
</dbReference>
<dbReference type="PATRIC" id="fig|45065.4.peg.161"/>
<dbReference type="GO" id="GO:0006260">
    <property type="term" value="P:DNA replication"/>
    <property type="evidence" value="ECO:0007669"/>
    <property type="project" value="InterPro"/>
</dbReference>
<dbReference type="GO" id="GO:0003697">
    <property type="term" value="F:single-stranded DNA binding"/>
    <property type="evidence" value="ECO:0007669"/>
    <property type="project" value="UniProtKB-UniRule"/>
</dbReference>
<proteinExistence type="inferred from homology"/>